<protein>
    <submittedName>
        <fullName evidence="3">ATP-binding protein</fullName>
    </submittedName>
</protein>
<dbReference type="PANTHER" id="PTHR30050">
    <property type="entry name" value="CHROMOSOMAL REPLICATION INITIATOR PROTEIN DNAA"/>
    <property type="match status" value="1"/>
</dbReference>
<gene>
    <name evidence="3" type="ORF">ACFO3Q_15100</name>
</gene>
<dbReference type="RefSeq" id="WP_377005544.1">
    <property type="nucleotide sequence ID" value="NZ_JBHSGG010000044.1"/>
</dbReference>
<accession>A0ABV9NQE9</accession>
<sequence length="265" mass="29396">MNSQTSSVRVETDPIVLVDAICGVHGAYKAKRMDMSFIGGAPIQSKCPACAEERAAKERAEKERQKALQREAEVRELFGCSGIPARFADRSLTNYVASTDGQKRALKIAERFVDSFLSGDVRGASLVLAGKPGTGKTHIACGIGRALIGELYTVQFMTVLRAIRHIKETYRRDSDRSETDAIRDLTRPDLLILDEVGAQVGSEHEKMLMFEVINERYQECRSTILISNLTGDELSEFLGDRAMDRFREAGGIVAFDWPSFRGKRA</sequence>
<dbReference type="Pfam" id="PF01695">
    <property type="entry name" value="IstB_IS21"/>
    <property type="match status" value="1"/>
</dbReference>
<dbReference type="CDD" id="cd00009">
    <property type="entry name" value="AAA"/>
    <property type="match status" value="1"/>
</dbReference>
<dbReference type="EMBL" id="JBHSGG010000044">
    <property type="protein sequence ID" value="MFC4729495.1"/>
    <property type="molecule type" value="Genomic_DNA"/>
</dbReference>
<reference evidence="4" key="1">
    <citation type="journal article" date="2019" name="Int. J. Syst. Evol. Microbiol.">
        <title>The Global Catalogue of Microorganisms (GCM) 10K type strain sequencing project: providing services to taxonomists for standard genome sequencing and annotation.</title>
        <authorList>
            <consortium name="The Broad Institute Genomics Platform"/>
            <consortium name="The Broad Institute Genome Sequencing Center for Infectious Disease"/>
            <person name="Wu L."/>
            <person name="Ma J."/>
        </authorList>
    </citation>
    <scope>NUCLEOTIDE SEQUENCE [LARGE SCALE GENOMIC DNA]</scope>
    <source>
        <strain evidence="4">CGMCC 1.13574</strain>
    </source>
</reference>
<evidence type="ECO:0000313" key="3">
    <source>
        <dbReference type="EMBL" id="MFC4729495.1"/>
    </source>
</evidence>
<keyword evidence="3" id="KW-0067">ATP-binding</keyword>
<feature type="coiled-coil region" evidence="1">
    <location>
        <begin position="50"/>
        <end position="77"/>
    </location>
</feature>
<keyword evidence="4" id="KW-1185">Reference proteome</keyword>
<dbReference type="Gene3D" id="3.40.50.300">
    <property type="entry name" value="P-loop containing nucleotide triphosphate hydrolases"/>
    <property type="match status" value="1"/>
</dbReference>
<dbReference type="PANTHER" id="PTHR30050:SF4">
    <property type="entry name" value="ATP-BINDING PROTEIN RV3427C IN INSERTION SEQUENCE-RELATED"/>
    <property type="match status" value="1"/>
</dbReference>
<evidence type="ECO:0000313" key="4">
    <source>
        <dbReference type="Proteomes" id="UP001595892"/>
    </source>
</evidence>
<name>A0ABV9NQE9_9GAMM</name>
<evidence type="ECO:0000256" key="1">
    <source>
        <dbReference type="SAM" id="Coils"/>
    </source>
</evidence>
<dbReference type="SMART" id="SM00382">
    <property type="entry name" value="AAA"/>
    <property type="match status" value="1"/>
</dbReference>
<organism evidence="3 4">
    <name type="scientific">Coralloluteibacterium thermophilum</name>
    <dbReference type="NCBI Taxonomy" id="2707049"/>
    <lineage>
        <taxon>Bacteria</taxon>
        <taxon>Pseudomonadati</taxon>
        <taxon>Pseudomonadota</taxon>
        <taxon>Gammaproteobacteria</taxon>
        <taxon>Lysobacterales</taxon>
        <taxon>Lysobacteraceae</taxon>
        <taxon>Coralloluteibacterium</taxon>
    </lineage>
</organism>
<dbReference type="Proteomes" id="UP001595892">
    <property type="component" value="Unassembled WGS sequence"/>
</dbReference>
<dbReference type="SUPFAM" id="SSF52540">
    <property type="entry name" value="P-loop containing nucleoside triphosphate hydrolases"/>
    <property type="match status" value="1"/>
</dbReference>
<dbReference type="InterPro" id="IPR027417">
    <property type="entry name" value="P-loop_NTPase"/>
</dbReference>
<dbReference type="GO" id="GO:0005524">
    <property type="term" value="F:ATP binding"/>
    <property type="evidence" value="ECO:0007669"/>
    <property type="project" value="UniProtKB-KW"/>
</dbReference>
<keyword evidence="3" id="KW-0547">Nucleotide-binding</keyword>
<evidence type="ECO:0000259" key="2">
    <source>
        <dbReference type="SMART" id="SM00382"/>
    </source>
</evidence>
<keyword evidence="1" id="KW-0175">Coiled coil</keyword>
<proteinExistence type="predicted"/>
<dbReference type="InterPro" id="IPR003593">
    <property type="entry name" value="AAA+_ATPase"/>
</dbReference>
<dbReference type="InterPro" id="IPR002611">
    <property type="entry name" value="IstB_ATP-bd"/>
</dbReference>
<comment type="caution">
    <text evidence="3">The sequence shown here is derived from an EMBL/GenBank/DDBJ whole genome shotgun (WGS) entry which is preliminary data.</text>
</comment>
<feature type="domain" description="AAA+ ATPase" evidence="2">
    <location>
        <begin position="122"/>
        <end position="259"/>
    </location>
</feature>